<evidence type="ECO:0000256" key="8">
    <source>
        <dbReference type="ARBA" id="ARBA00023125"/>
    </source>
</evidence>
<dbReference type="Pfam" id="PF04257">
    <property type="entry name" value="Exonuc_V_gamma"/>
    <property type="match status" value="1"/>
</dbReference>
<accession>A0A839T8R0</accession>
<keyword evidence="3" id="KW-0227">DNA damage</keyword>
<evidence type="ECO:0000256" key="1">
    <source>
        <dbReference type="ARBA" id="ARBA00022722"/>
    </source>
</evidence>
<dbReference type="Pfam" id="PF17946">
    <property type="entry name" value="RecC_C"/>
    <property type="match status" value="1"/>
</dbReference>
<feature type="region of interest" description="Disordered" evidence="10">
    <location>
        <begin position="754"/>
        <end position="773"/>
    </location>
</feature>
<keyword evidence="1" id="KW-0540">Nuclease</keyword>
<dbReference type="Gene3D" id="3.40.50.10930">
    <property type="match status" value="2"/>
</dbReference>
<reference evidence="12 13" key="1">
    <citation type="submission" date="2020-08" db="EMBL/GenBank/DDBJ databases">
        <title>Genomic Encyclopedia of Type Strains, Phase III (KMG-III): the genomes of soil and plant-associated and newly described type strains.</title>
        <authorList>
            <person name="Whitman W."/>
        </authorList>
    </citation>
    <scope>NUCLEOTIDE SEQUENCE [LARGE SCALE GENOMIC DNA]</scope>
    <source>
        <strain evidence="12 13">CECT 5885</strain>
    </source>
</reference>
<dbReference type="GO" id="GO:0006310">
    <property type="term" value="P:DNA recombination"/>
    <property type="evidence" value="ECO:0007669"/>
    <property type="project" value="TreeGrafter"/>
</dbReference>
<name>A0A839T8R0_9GAMM</name>
<feature type="region of interest" description="Disordered" evidence="10">
    <location>
        <begin position="413"/>
        <end position="450"/>
    </location>
</feature>
<dbReference type="InterPro" id="IPR011335">
    <property type="entry name" value="Restrct_endonuc-II-like"/>
</dbReference>
<evidence type="ECO:0000313" key="13">
    <source>
        <dbReference type="Proteomes" id="UP000588111"/>
    </source>
</evidence>
<feature type="region of interest" description="Disordered" evidence="10">
    <location>
        <begin position="1251"/>
        <end position="1270"/>
    </location>
</feature>
<dbReference type="RefSeq" id="WP_183618173.1">
    <property type="nucleotide sequence ID" value="NZ_CAJHAH010000004.1"/>
</dbReference>
<dbReference type="GO" id="GO:0003677">
    <property type="term" value="F:DNA binding"/>
    <property type="evidence" value="ECO:0007669"/>
    <property type="project" value="UniProtKB-KW"/>
</dbReference>
<dbReference type="InterPro" id="IPR027417">
    <property type="entry name" value="P-loop_NTPase"/>
</dbReference>
<dbReference type="Proteomes" id="UP000588111">
    <property type="component" value="Unassembled WGS sequence"/>
</dbReference>
<comment type="caution">
    <text evidence="12">The sequence shown here is derived from an EMBL/GenBank/DDBJ whole genome shotgun (WGS) entry which is preliminary data.</text>
</comment>
<evidence type="ECO:0000256" key="2">
    <source>
        <dbReference type="ARBA" id="ARBA00022741"/>
    </source>
</evidence>
<evidence type="ECO:0000259" key="11">
    <source>
        <dbReference type="Pfam" id="PF17946"/>
    </source>
</evidence>
<protein>
    <submittedName>
        <fullName evidence="12">Exodeoxyribonuclease V gamma subunit</fullName>
        <ecNumber evidence="12">3.1.11.5</ecNumber>
    </submittedName>
</protein>
<keyword evidence="7" id="KW-0067">ATP-binding</keyword>
<evidence type="ECO:0000256" key="5">
    <source>
        <dbReference type="ARBA" id="ARBA00022806"/>
    </source>
</evidence>
<dbReference type="PANTHER" id="PTHR30591">
    <property type="entry name" value="RECBCD ENZYME SUBUNIT RECC"/>
    <property type="match status" value="1"/>
</dbReference>
<evidence type="ECO:0000256" key="7">
    <source>
        <dbReference type="ARBA" id="ARBA00022840"/>
    </source>
</evidence>
<dbReference type="PANTHER" id="PTHR30591:SF1">
    <property type="entry name" value="RECBCD ENZYME SUBUNIT RECC"/>
    <property type="match status" value="1"/>
</dbReference>
<dbReference type="Gene3D" id="1.10.486.10">
    <property type="entry name" value="PCRA, domain 4"/>
    <property type="match status" value="1"/>
</dbReference>
<dbReference type="SUPFAM" id="SSF52980">
    <property type="entry name" value="Restriction endonuclease-like"/>
    <property type="match status" value="1"/>
</dbReference>
<dbReference type="EMBL" id="JACHXL010000001">
    <property type="protein sequence ID" value="MBB3105841.1"/>
    <property type="molecule type" value="Genomic_DNA"/>
</dbReference>
<dbReference type="GO" id="GO:0008854">
    <property type="term" value="F:exodeoxyribonuclease V activity"/>
    <property type="evidence" value="ECO:0007669"/>
    <property type="project" value="UniProtKB-EC"/>
</dbReference>
<dbReference type="InterPro" id="IPR041500">
    <property type="entry name" value="RecC_C"/>
</dbReference>
<evidence type="ECO:0000256" key="4">
    <source>
        <dbReference type="ARBA" id="ARBA00022801"/>
    </source>
</evidence>
<keyword evidence="8" id="KW-0238">DNA-binding</keyword>
<keyword evidence="2" id="KW-0547">Nucleotide-binding</keyword>
<evidence type="ECO:0000256" key="9">
    <source>
        <dbReference type="ARBA" id="ARBA00023204"/>
    </source>
</evidence>
<dbReference type="Gene3D" id="3.40.50.300">
    <property type="entry name" value="P-loop containing nucleotide triphosphate hydrolases"/>
    <property type="match status" value="1"/>
</dbReference>
<sequence>MFTIIQSHRTEHLVEQLLTAYQSKNLPIFEEFIVIVPSMVLGDWLDKSIASQAGISTLVTTKFWGQYQWTLMQKVLAEHNVWLEANQRAQEIVTVPEVAVLTGAVMQWRLFGYFTYYQAQIMADDKHPLYPLLSALLDEEADRSQQDVRLWSLATDFSRVFSRYLTHREDWLTLWSDNKAVDVELLVAEKDKLTMEFDKYAGSTPEWLVAHYTELEVAQRHLWRLLFASVYQHRASIETRFWQIMAQDKADSGVDIQAILPTQLHIFTIQQLPQNELNFLQRLSTYMDITLLHYNPSQLFWADIVDKQWLQRQQVINPESVFLRDYGHTLLSRLGKQSRETFAMLASLSGNEDKNGFKLDWQDKFDVGYQPTTDAQAERPLSLLAHLQQDVLMLDESATQQTTAGRLSAALSTQMQNDSNTTSNNADTINKNSLSDNNDSNSWYSDDSLKGKRYEQPRQWQLSQYDNSLSIHSCHNLQRQLEVLRGMIGRWLNEPNEDGSTRHLSDVVVLLPDVDRHHELINSVFVNGEGQDGLTLPAKVTGVVDKSIRQLWEAIRGFYGLLGSESARFEAAEVFDWLMLPPLYESLGLTHEQMSRACDLLEQAGFVRGFDEAHLQQTLDVDDYDYRFSFAHALDKVALGLVMPEAQISDCLYPDNWQDNALAEKTVPMSAISLADAAIIEALCRVYNGLHHCRYEFEARHNAEKWLNNIENHIIHPYFGALDQTRPMRAIFNAMNGFKSSLRANRHYQRYHSENDNQPHTAVDNETPENLSSSLQLEASQVESKLSQVSNLPLKLSFMLDSIEDELESQQVSAEPTGVITFGRFGALRNVPFGLVVMLNMDLAEFPNRDRDNRYDLMKSGLARRGDRFSEDDDNGAFLDALLCARNACWIFYNGQRLTDAHEHLPANPVSELLQFLQGEVQWQWDPLKTEQLKSKSLMTANGDEQSALAAQVQRYLPKLIEQWLVTRHPALPFAEEVFVQSAADAVDSDNLTASQEDGQALMDLLARAMQKEKLYQQSTNAPAKVWHEVFERLHTHDDASLPAIKVNLPSSEDYRNIAQRIVLNRISPYDAVASIDERFEINQVDMQSLYYQVRHPAKHFLREQQVHVVLPEDEMAHQEPLSLSGLSAYAVNTQLLDELNKESDIVTDEVDDKASISSQTKKPFSKLLYDPVMPAGVARQSTLQYQQLKLQQQCQEFADQLSSLGIDAHGSASNSRVLLSPCAETMTTVVTPDINPQGKLQIKGMVPVANHNPTLDPNPDKSQNQSSSPELWLNIRPNSARTQYLLHFWLAHVYWQVARHTTDAQVAAGDGRSIWRFNKGSDEYKKFKGKTTFELAPIAYDTALAELLKWIRFAHMAGKIPMTVLPVHALSYLDKLNEAKAKDTDYQPKRSDFESWLWPSFNSDIIYDTCSQHELWQYILYKQDVFAKLKDALPALSAPLFAAMDEALIAL</sequence>
<feature type="compositionally biased region" description="Polar residues" evidence="10">
    <location>
        <begin position="1252"/>
        <end position="1270"/>
    </location>
</feature>
<gene>
    <name evidence="12" type="ORF">FHS24_000332</name>
</gene>
<keyword evidence="13" id="KW-1185">Reference proteome</keyword>
<feature type="compositionally biased region" description="Low complexity" evidence="10">
    <location>
        <begin position="417"/>
        <end position="446"/>
    </location>
</feature>
<evidence type="ECO:0000313" key="12">
    <source>
        <dbReference type="EMBL" id="MBB3105841.1"/>
    </source>
</evidence>
<feature type="domain" description="RecC C-terminal" evidence="11">
    <location>
        <begin position="1084"/>
        <end position="1376"/>
    </location>
</feature>
<keyword evidence="9" id="KW-0234">DNA repair</keyword>
<proteinExistence type="predicted"/>
<dbReference type="GO" id="GO:0005524">
    <property type="term" value="F:ATP binding"/>
    <property type="evidence" value="ECO:0007669"/>
    <property type="project" value="UniProtKB-KW"/>
</dbReference>
<dbReference type="SUPFAM" id="SSF52540">
    <property type="entry name" value="P-loop containing nucleoside triphosphate hydrolases"/>
    <property type="match status" value="2"/>
</dbReference>
<dbReference type="GO" id="GO:0004386">
    <property type="term" value="F:helicase activity"/>
    <property type="evidence" value="ECO:0007669"/>
    <property type="project" value="UniProtKB-KW"/>
</dbReference>
<evidence type="ECO:0000256" key="6">
    <source>
        <dbReference type="ARBA" id="ARBA00022839"/>
    </source>
</evidence>
<dbReference type="EC" id="3.1.11.5" evidence="12"/>
<evidence type="ECO:0000256" key="10">
    <source>
        <dbReference type="SAM" id="MobiDB-lite"/>
    </source>
</evidence>
<keyword evidence="5" id="KW-0347">Helicase</keyword>
<organism evidence="12 13">
    <name type="scientific">Psychrobacter luti</name>
    <dbReference type="NCBI Taxonomy" id="198481"/>
    <lineage>
        <taxon>Bacteria</taxon>
        <taxon>Pseudomonadati</taxon>
        <taxon>Pseudomonadota</taxon>
        <taxon>Gammaproteobacteria</taxon>
        <taxon>Moraxellales</taxon>
        <taxon>Moraxellaceae</taxon>
        <taxon>Psychrobacter</taxon>
    </lineage>
</organism>
<keyword evidence="4 12" id="KW-0378">Hydrolase</keyword>
<dbReference type="GO" id="GO:0006281">
    <property type="term" value="P:DNA repair"/>
    <property type="evidence" value="ECO:0007669"/>
    <property type="project" value="UniProtKB-KW"/>
</dbReference>
<evidence type="ECO:0000256" key="3">
    <source>
        <dbReference type="ARBA" id="ARBA00022763"/>
    </source>
</evidence>
<keyword evidence="6" id="KW-0269">Exonuclease</keyword>